<comment type="caution">
    <text evidence="1">The sequence shown here is derived from an EMBL/GenBank/DDBJ whole genome shotgun (WGS) entry which is preliminary data.</text>
</comment>
<reference evidence="1 2" key="1">
    <citation type="journal article" date="2019" name="Int. J. Syst. Evol. Microbiol.">
        <title>The Global Catalogue of Microorganisms (GCM) 10K type strain sequencing project: providing services to taxonomists for standard genome sequencing and annotation.</title>
        <authorList>
            <consortium name="The Broad Institute Genomics Platform"/>
            <consortium name="The Broad Institute Genome Sequencing Center for Infectious Disease"/>
            <person name="Wu L."/>
            <person name="Ma J."/>
        </authorList>
    </citation>
    <scope>NUCLEOTIDE SEQUENCE [LARGE SCALE GENOMIC DNA]</scope>
    <source>
        <strain evidence="1 2">DT31</strain>
    </source>
</reference>
<accession>A0ABD5W706</accession>
<gene>
    <name evidence="1" type="ORF">ACFQL9_05705</name>
</gene>
<proteinExistence type="predicted"/>
<sequence length="84" mass="9437">MVRLGTEDLRWGAGDLLSRPRCIVDHRRLGDPGDPFDLPGGHAIGELLRVEEVPLAHVDVAPDVRERLCQLLDGERTVFLHYVE</sequence>
<protein>
    <submittedName>
        <fullName evidence="1">Uncharacterized protein</fullName>
    </submittedName>
</protein>
<keyword evidence="2" id="KW-1185">Reference proteome</keyword>
<dbReference type="Proteomes" id="UP001596461">
    <property type="component" value="Unassembled WGS sequence"/>
</dbReference>
<dbReference type="RefSeq" id="WP_284030771.1">
    <property type="nucleotide sequence ID" value="NZ_CP126154.1"/>
</dbReference>
<dbReference type="EMBL" id="JBHTAH010000003">
    <property type="protein sequence ID" value="MFC7069134.1"/>
    <property type="molecule type" value="Genomic_DNA"/>
</dbReference>
<dbReference type="GeneID" id="81125618"/>
<organism evidence="1 2">
    <name type="scientific">Halobaculum lipolyticum</name>
    <dbReference type="NCBI Taxonomy" id="3032001"/>
    <lineage>
        <taxon>Archaea</taxon>
        <taxon>Methanobacteriati</taxon>
        <taxon>Methanobacteriota</taxon>
        <taxon>Stenosarchaea group</taxon>
        <taxon>Halobacteria</taxon>
        <taxon>Halobacteriales</taxon>
        <taxon>Haloferacaceae</taxon>
        <taxon>Halobaculum</taxon>
    </lineage>
</organism>
<name>A0ABD5W706_9EURY</name>
<dbReference type="AlphaFoldDB" id="A0ABD5W706"/>
<evidence type="ECO:0000313" key="2">
    <source>
        <dbReference type="Proteomes" id="UP001596461"/>
    </source>
</evidence>
<evidence type="ECO:0000313" key="1">
    <source>
        <dbReference type="EMBL" id="MFC7069134.1"/>
    </source>
</evidence>